<protein>
    <submittedName>
        <fullName evidence="1">Uncharacterized protein</fullName>
    </submittedName>
</protein>
<reference evidence="1" key="1">
    <citation type="submission" date="2023-03" db="EMBL/GenBank/DDBJ databases">
        <title>Massive genome expansion in bonnet fungi (Mycena s.s.) driven by repeated elements and novel gene families across ecological guilds.</title>
        <authorList>
            <consortium name="Lawrence Berkeley National Laboratory"/>
            <person name="Harder C.B."/>
            <person name="Miyauchi S."/>
            <person name="Viragh M."/>
            <person name="Kuo A."/>
            <person name="Thoen E."/>
            <person name="Andreopoulos B."/>
            <person name="Lu D."/>
            <person name="Skrede I."/>
            <person name="Drula E."/>
            <person name="Henrissat B."/>
            <person name="Morin E."/>
            <person name="Kohler A."/>
            <person name="Barry K."/>
            <person name="LaButti K."/>
            <person name="Morin E."/>
            <person name="Salamov A."/>
            <person name="Lipzen A."/>
            <person name="Mereny Z."/>
            <person name="Hegedus B."/>
            <person name="Baldrian P."/>
            <person name="Stursova M."/>
            <person name="Weitz H."/>
            <person name="Taylor A."/>
            <person name="Grigoriev I.V."/>
            <person name="Nagy L.G."/>
            <person name="Martin F."/>
            <person name="Kauserud H."/>
        </authorList>
    </citation>
    <scope>NUCLEOTIDE SEQUENCE</scope>
    <source>
        <strain evidence="1">CBHHK067</strain>
    </source>
</reference>
<keyword evidence="2" id="KW-1185">Reference proteome</keyword>
<evidence type="ECO:0000313" key="2">
    <source>
        <dbReference type="Proteomes" id="UP001221757"/>
    </source>
</evidence>
<accession>A0AAD7FS88</accession>
<sequence length="124" mass="13803">MCSFSVSYACYSPPNRAISRGLVAIEEEELSGGDCSCLLIHGKYGLVPFIAPMVRRSEWFRRKMDSWRREALLGLVPAGSEQIAARSASEPRGLVHEFGRLVERQNIIEGGASILRASSFGWWL</sequence>
<proteinExistence type="predicted"/>
<organism evidence="1 2">
    <name type="scientific">Mycena rosella</name>
    <name type="common">Pink bonnet</name>
    <name type="synonym">Agaricus rosellus</name>
    <dbReference type="NCBI Taxonomy" id="1033263"/>
    <lineage>
        <taxon>Eukaryota</taxon>
        <taxon>Fungi</taxon>
        <taxon>Dikarya</taxon>
        <taxon>Basidiomycota</taxon>
        <taxon>Agaricomycotina</taxon>
        <taxon>Agaricomycetes</taxon>
        <taxon>Agaricomycetidae</taxon>
        <taxon>Agaricales</taxon>
        <taxon>Marasmiineae</taxon>
        <taxon>Mycenaceae</taxon>
        <taxon>Mycena</taxon>
    </lineage>
</organism>
<dbReference type="EMBL" id="JARKIE010000431">
    <property type="protein sequence ID" value="KAJ7640231.1"/>
    <property type="molecule type" value="Genomic_DNA"/>
</dbReference>
<dbReference type="AlphaFoldDB" id="A0AAD7FS88"/>
<name>A0AAD7FS88_MYCRO</name>
<gene>
    <name evidence="1" type="ORF">B0H17DRAFT_1149049</name>
</gene>
<evidence type="ECO:0000313" key="1">
    <source>
        <dbReference type="EMBL" id="KAJ7640231.1"/>
    </source>
</evidence>
<comment type="caution">
    <text evidence="1">The sequence shown here is derived from an EMBL/GenBank/DDBJ whole genome shotgun (WGS) entry which is preliminary data.</text>
</comment>
<dbReference type="Proteomes" id="UP001221757">
    <property type="component" value="Unassembled WGS sequence"/>
</dbReference>